<evidence type="ECO:0000313" key="3">
    <source>
        <dbReference type="Proteomes" id="UP000187404"/>
    </source>
</evidence>
<evidence type="ECO:0000313" key="2">
    <source>
        <dbReference type="EMBL" id="OLR56037.1"/>
    </source>
</evidence>
<dbReference type="OrthoDB" id="10008234at2"/>
<dbReference type="RefSeq" id="WP_075713261.1">
    <property type="nucleotide sequence ID" value="NZ_MJIE01000001.1"/>
</dbReference>
<dbReference type="Proteomes" id="UP000187404">
    <property type="component" value="Unassembled WGS sequence"/>
</dbReference>
<proteinExistence type="predicted"/>
<organism evidence="2 3">
    <name type="scientific">Hornefia porci</name>
    <dbReference type="NCBI Taxonomy" id="2652292"/>
    <lineage>
        <taxon>Bacteria</taxon>
        <taxon>Bacillati</taxon>
        <taxon>Bacillota</taxon>
        <taxon>Clostridia</taxon>
        <taxon>Peptostreptococcales</taxon>
        <taxon>Anaerovoracaceae</taxon>
        <taxon>Hornefia</taxon>
    </lineage>
</organism>
<protein>
    <submittedName>
        <fullName evidence="2">Uncharacterized protein</fullName>
    </submittedName>
</protein>
<gene>
    <name evidence="2" type="ORF">BHK98_08160</name>
</gene>
<feature type="chain" id="PRO_5010382506" evidence="1">
    <location>
        <begin position="25"/>
        <end position="308"/>
    </location>
</feature>
<feature type="signal peptide" evidence="1">
    <location>
        <begin position="1"/>
        <end position="24"/>
    </location>
</feature>
<comment type="caution">
    <text evidence="2">The sequence shown here is derived from an EMBL/GenBank/DDBJ whole genome shotgun (WGS) entry which is preliminary data.</text>
</comment>
<accession>A0A1Q9JIT0</accession>
<dbReference type="AlphaFoldDB" id="A0A1Q9JIT0"/>
<evidence type="ECO:0000256" key="1">
    <source>
        <dbReference type="SAM" id="SignalP"/>
    </source>
</evidence>
<sequence length="308" mass="33042">MMKRKVSMLLLALAIALSFSFAGAESLFAASADSFGAGVTKAAPSDITKAGTPGAGTLKDRAVRAGSAKIAAGAKNVGGGSTSFLPENTAVGINYGSGYNYCDTWFQIKPSHSGYITVSQYSSGNIQLCSSRKGGLSDSVYVSAQSATSYMKYVTFGVKAKTTYYLKVSSGGTYMNGIYANSVQYKSTSFDGKYGKSKKKAAKLKKNKKRKGYILSNGGSKYYKFSKKSKKVKIYIDGTTDETLKVVVTAKAKGFFKYKRTIYMNRSTNGYNGNVLTLSTKGKKRTISVNVKVSRLGNSSGAYQLRYK</sequence>
<keyword evidence="3" id="KW-1185">Reference proteome</keyword>
<keyword evidence="1" id="KW-0732">Signal</keyword>
<dbReference type="EMBL" id="MJIE01000001">
    <property type="protein sequence ID" value="OLR56037.1"/>
    <property type="molecule type" value="Genomic_DNA"/>
</dbReference>
<name>A0A1Q9JIT0_9FIRM</name>
<reference evidence="2 3" key="1">
    <citation type="journal article" date="2016" name="Appl. Environ. Microbiol.">
        <title>Function and Phylogeny of Bacterial Butyryl Coenzyme A:Acetate Transferases and Their Diversity in the Proximal Colon of Swine.</title>
        <authorList>
            <person name="Trachsel J."/>
            <person name="Bayles D.O."/>
            <person name="Looft T."/>
            <person name="Levine U.Y."/>
            <person name="Allen H.K."/>
        </authorList>
    </citation>
    <scope>NUCLEOTIDE SEQUENCE [LARGE SCALE GENOMIC DNA]</scope>
    <source>
        <strain evidence="2 3">68-3-10</strain>
    </source>
</reference>